<evidence type="ECO:0000256" key="2">
    <source>
        <dbReference type="ARBA" id="ARBA00023175"/>
    </source>
</evidence>
<dbReference type="GO" id="GO:0008017">
    <property type="term" value="F:microtubule binding"/>
    <property type="evidence" value="ECO:0007669"/>
    <property type="project" value="InterPro"/>
</dbReference>
<dbReference type="SMART" id="SM00129">
    <property type="entry name" value="KISc"/>
    <property type="match status" value="1"/>
</dbReference>
<name>A0A4P9YY54_9FUNG</name>
<keyword evidence="2 3" id="KW-0505">Motor protein</keyword>
<dbReference type="OrthoDB" id="3176171at2759"/>
<dbReference type="PRINTS" id="PR00380">
    <property type="entry name" value="KINESINHEAVY"/>
</dbReference>
<dbReference type="PROSITE" id="PS50067">
    <property type="entry name" value="KINESIN_MOTOR_2"/>
    <property type="match status" value="1"/>
</dbReference>
<comment type="similarity">
    <text evidence="3">Belongs to the TRAFAC class myosin-kinesin ATPase superfamily. Kinesin family.</text>
</comment>
<dbReference type="InterPro" id="IPR027417">
    <property type="entry name" value="P-loop_NTPase"/>
</dbReference>
<dbReference type="InterPro" id="IPR027640">
    <property type="entry name" value="Kinesin-like_fam"/>
</dbReference>
<feature type="domain" description="Kinesin motor" evidence="5">
    <location>
        <begin position="1"/>
        <end position="231"/>
    </location>
</feature>
<feature type="compositionally biased region" description="Basic and acidic residues" evidence="4">
    <location>
        <begin position="275"/>
        <end position="285"/>
    </location>
</feature>
<keyword evidence="1" id="KW-0175">Coiled coil</keyword>
<dbReference type="InterPro" id="IPR001752">
    <property type="entry name" value="Kinesin_motor_dom"/>
</dbReference>
<dbReference type="Proteomes" id="UP000278143">
    <property type="component" value="Unassembled WGS sequence"/>
</dbReference>
<keyword evidence="3" id="KW-0067">ATP-binding</keyword>
<sequence>TVFAYGQTSSGKTYVGDKTNAGVIPRAVSEQSSSTREFLLRVAYLEIYNEQIKDLLAPEHLILKLHEDSKRGVYVSPLKEEIVTSVAQVMRVIRKGESKRHVSTTDYNEHSSRSHTIFQLIVESRERGMPNLTMGNLIDLAGSEKASSAVERRRETAYINKSLLTLGTVISKLTNENESHIPYRDSKLTRLLQTSLSGNARVAVICTLAPSASTLDESINTLKFASSIKQVTTSAHTNQVVDDKALLQKYRLEIMELKARLIHTNEALHPTNNEEINHLKQENKKVRASSHGAGAC</sequence>
<gene>
    <name evidence="6" type="ORF">SYNPS1DRAFT_16501</name>
</gene>
<evidence type="ECO:0000313" key="6">
    <source>
        <dbReference type="EMBL" id="RKP24878.1"/>
    </source>
</evidence>
<dbReference type="PANTHER" id="PTHR47968">
    <property type="entry name" value="CENTROMERE PROTEIN E"/>
    <property type="match status" value="1"/>
</dbReference>
<dbReference type="EMBL" id="KZ989991">
    <property type="protein sequence ID" value="RKP24878.1"/>
    <property type="molecule type" value="Genomic_DNA"/>
</dbReference>
<dbReference type="GO" id="GO:0007018">
    <property type="term" value="P:microtubule-based movement"/>
    <property type="evidence" value="ECO:0007669"/>
    <property type="project" value="InterPro"/>
</dbReference>
<proteinExistence type="inferred from homology"/>
<feature type="region of interest" description="Disordered" evidence="4">
    <location>
        <begin position="272"/>
        <end position="296"/>
    </location>
</feature>
<dbReference type="GO" id="GO:0005524">
    <property type="term" value="F:ATP binding"/>
    <property type="evidence" value="ECO:0007669"/>
    <property type="project" value="UniProtKB-UniRule"/>
</dbReference>
<feature type="binding site" evidence="3">
    <location>
        <begin position="6"/>
        <end position="13"/>
    </location>
    <ligand>
        <name>ATP</name>
        <dbReference type="ChEBI" id="CHEBI:30616"/>
    </ligand>
</feature>
<feature type="non-terminal residue" evidence="6">
    <location>
        <position position="1"/>
    </location>
</feature>
<dbReference type="AlphaFoldDB" id="A0A4P9YY54"/>
<protein>
    <submittedName>
        <fullName evidence="6">Kinesin motor domain-containing protein</fullName>
    </submittedName>
</protein>
<evidence type="ECO:0000313" key="7">
    <source>
        <dbReference type="Proteomes" id="UP000278143"/>
    </source>
</evidence>
<evidence type="ECO:0000256" key="1">
    <source>
        <dbReference type="ARBA" id="ARBA00023054"/>
    </source>
</evidence>
<dbReference type="PANTHER" id="PTHR47968:SF75">
    <property type="entry name" value="CENTROMERE-ASSOCIATED PROTEIN E"/>
    <property type="match status" value="1"/>
</dbReference>
<organism evidence="6 7">
    <name type="scientific">Syncephalis pseudoplumigaleata</name>
    <dbReference type="NCBI Taxonomy" id="1712513"/>
    <lineage>
        <taxon>Eukaryota</taxon>
        <taxon>Fungi</taxon>
        <taxon>Fungi incertae sedis</taxon>
        <taxon>Zoopagomycota</taxon>
        <taxon>Zoopagomycotina</taxon>
        <taxon>Zoopagomycetes</taxon>
        <taxon>Zoopagales</taxon>
        <taxon>Piptocephalidaceae</taxon>
        <taxon>Syncephalis</taxon>
    </lineage>
</organism>
<evidence type="ECO:0000259" key="5">
    <source>
        <dbReference type="PROSITE" id="PS50067"/>
    </source>
</evidence>
<evidence type="ECO:0000256" key="4">
    <source>
        <dbReference type="SAM" id="MobiDB-lite"/>
    </source>
</evidence>
<accession>A0A4P9YY54</accession>
<keyword evidence="3" id="KW-0547">Nucleotide-binding</keyword>
<dbReference type="InterPro" id="IPR036961">
    <property type="entry name" value="Kinesin_motor_dom_sf"/>
</dbReference>
<dbReference type="Pfam" id="PF00225">
    <property type="entry name" value="Kinesin"/>
    <property type="match status" value="1"/>
</dbReference>
<keyword evidence="7" id="KW-1185">Reference proteome</keyword>
<dbReference type="SUPFAM" id="SSF52540">
    <property type="entry name" value="P-loop containing nucleoside triphosphate hydrolases"/>
    <property type="match status" value="1"/>
</dbReference>
<reference evidence="7" key="1">
    <citation type="journal article" date="2018" name="Nat. Microbiol.">
        <title>Leveraging single-cell genomics to expand the fungal tree of life.</title>
        <authorList>
            <person name="Ahrendt S.R."/>
            <person name="Quandt C.A."/>
            <person name="Ciobanu D."/>
            <person name="Clum A."/>
            <person name="Salamov A."/>
            <person name="Andreopoulos B."/>
            <person name="Cheng J.F."/>
            <person name="Woyke T."/>
            <person name="Pelin A."/>
            <person name="Henrissat B."/>
            <person name="Reynolds N.K."/>
            <person name="Benny G.L."/>
            <person name="Smith M.E."/>
            <person name="James T.Y."/>
            <person name="Grigoriev I.V."/>
        </authorList>
    </citation>
    <scope>NUCLEOTIDE SEQUENCE [LARGE SCALE GENOMIC DNA]</scope>
    <source>
        <strain evidence="7">Benny S71-1</strain>
    </source>
</reference>
<dbReference type="GO" id="GO:0003777">
    <property type="term" value="F:microtubule motor activity"/>
    <property type="evidence" value="ECO:0007669"/>
    <property type="project" value="InterPro"/>
</dbReference>
<evidence type="ECO:0000256" key="3">
    <source>
        <dbReference type="PROSITE-ProRule" id="PRU00283"/>
    </source>
</evidence>
<dbReference type="Gene3D" id="3.40.850.10">
    <property type="entry name" value="Kinesin motor domain"/>
    <property type="match status" value="1"/>
</dbReference>